<organism evidence="1 2">
    <name type="scientific">Rhodocollybia butyracea</name>
    <dbReference type="NCBI Taxonomy" id="206335"/>
    <lineage>
        <taxon>Eukaryota</taxon>
        <taxon>Fungi</taxon>
        <taxon>Dikarya</taxon>
        <taxon>Basidiomycota</taxon>
        <taxon>Agaricomycotina</taxon>
        <taxon>Agaricomycetes</taxon>
        <taxon>Agaricomycetidae</taxon>
        <taxon>Agaricales</taxon>
        <taxon>Marasmiineae</taxon>
        <taxon>Omphalotaceae</taxon>
        <taxon>Rhodocollybia</taxon>
    </lineage>
</organism>
<keyword evidence="2" id="KW-1185">Reference proteome</keyword>
<gene>
    <name evidence="1" type="ORF">BDP27DRAFT_1378164</name>
</gene>
<proteinExistence type="predicted"/>
<dbReference type="EMBL" id="JADNRY010001212">
    <property type="protein sequence ID" value="KAF9019510.1"/>
    <property type="molecule type" value="Genomic_DNA"/>
</dbReference>
<comment type="caution">
    <text evidence="1">The sequence shown here is derived from an EMBL/GenBank/DDBJ whole genome shotgun (WGS) entry which is preliminary data.</text>
</comment>
<sequence>MAHLSRGIPLVPLSKCQLAGKALKFIPWGVHWQPPLLSAHYYIPAGSNNATFDSFLHWRQSLGFQMFIGRESALFLSFLCEYDFDVPVTEQGILDIDFYVLEVDVSADKCDHFSSEKRCPDGDDSDMRSGNK</sequence>
<dbReference type="AlphaFoldDB" id="A0A9P5P480"/>
<protein>
    <submittedName>
        <fullName evidence="1">Uncharacterized protein</fullName>
    </submittedName>
</protein>
<name>A0A9P5P480_9AGAR</name>
<dbReference type="Proteomes" id="UP000772434">
    <property type="component" value="Unassembled WGS sequence"/>
</dbReference>
<dbReference type="OrthoDB" id="2340858at2759"/>
<evidence type="ECO:0000313" key="1">
    <source>
        <dbReference type="EMBL" id="KAF9019510.1"/>
    </source>
</evidence>
<evidence type="ECO:0000313" key="2">
    <source>
        <dbReference type="Proteomes" id="UP000772434"/>
    </source>
</evidence>
<accession>A0A9P5P480</accession>
<reference evidence="1" key="1">
    <citation type="submission" date="2020-11" db="EMBL/GenBank/DDBJ databases">
        <authorList>
            <consortium name="DOE Joint Genome Institute"/>
            <person name="Ahrendt S."/>
            <person name="Riley R."/>
            <person name="Andreopoulos W."/>
            <person name="Labutti K."/>
            <person name="Pangilinan J."/>
            <person name="Ruiz-Duenas F.J."/>
            <person name="Barrasa J.M."/>
            <person name="Sanchez-Garcia M."/>
            <person name="Camarero S."/>
            <person name="Miyauchi S."/>
            <person name="Serrano A."/>
            <person name="Linde D."/>
            <person name="Babiker R."/>
            <person name="Drula E."/>
            <person name="Ayuso-Fernandez I."/>
            <person name="Pacheco R."/>
            <person name="Padilla G."/>
            <person name="Ferreira P."/>
            <person name="Barriuso J."/>
            <person name="Kellner H."/>
            <person name="Castanera R."/>
            <person name="Alfaro M."/>
            <person name="Ramirez L."/>
            <person name="Pisabarro A.G."/>
            <person name="Kuo A."/>
            <person name="Tritt A."/>
            <person name="Lipzen A."/>
            <person name="He G."/>
            <person name="Yan M."/>
            <person name="Ng V."/>
            <person name="Cullen D."/>
            <person name="Martin F."/>
            <person name="Rosso M.-N."/>
            <person name="Henrissat B."/>
            <person name="Hibbett D."/>
            <person name="Martinez A.T."/>
            <person name="Grigoriev I.V."/>
        </authorList>
    </citation>
    <scope>NUCLEOTIDE SEQUENCE</scope>
    <source>
        <strain evidence="1">AH 40177</strain>
    </source>
</reference>